<dbReference type="InterPro" id="IPR033690">
    <property type="entry name" value="Adenylat_kinase_CS"/>
</dbReference>
<keyword evidence="3 4" id="KW-0418">Kinase</keyword>
<evidence type="ECO:0000256" key="3">
    <source>
        <dbReference type="ARBA" id="ARBA00022777"/>
    </source>
</evidence>
<dbReference type="GO" id="GO:0005524">
    <property type="term" value="F:ATP binding"/>
    <property type="evidence" value="ECO:0007669"/>
    <property type="project" value="InterPro"/>
</dbReference>
<keyword evidence="2" id="KW-0547">Nucleotide-binding</keyword>
<keyword evidence="5" id="KW-0496">Mitochondrion</keyword>
<evidence type="ECO:0000256" key="2">
    <source>
        <dbReference type="ARBA" id="ARBA00022741"/>
    </source>
</evidence>
<gene>
    <name evidence="5" type="ORF">PLBR_LOCUS7511</name>
</gene>
<dbReference type="PROSITE" id="PS00113">
    <property type="entry name" value="ADENYLATE_KINASE"/>
    <property type="match status" value="1"/>
</dbReference>
<dbReference type="GO" id="GO:0006139">
    <property type="term" value="P:nucleobase-containing compound metabolic process"/>
    <property type="evidence" value="ECO:0007669"/>
    <property type="project" value="InterPro"/>
</dbReference>
<dbReference type="AlphaFoldDB" id="A0A3P3YJB0"/>
<dbReference type="InterPro" id="IPR000850">
    <property type="entry name" value="Adenylat/UMP-CMP_kin"/>
</dbReference>
<organism evidence="5 6">
    <name type="scientific">Plasmodiophora brassicae</name>
    <name type="common">Clubroot disease agent</name>
    <dbReference type="NCBI Taxonomy" id="37360"/>
    <lineage>
        <taxon>Eukaryota</taxon>
        <taxon>Sar</taxon>
        <taxon>Rhizaria</taxon>
        <taxon>Endomyxa</taxon>
        <taxon>Phytomyxea</taxon>
        <taxon>Plasmodiophorida</taxon>
        <taxon>Plasmodiophoridae</taxon>
        <taxon>Plasmodiophora</taxon>
    </lineage>
</organism>
<accession>A0A3P3YJB0</accession>
<evidence type="ECO:0000313" key="6">
    <source>
        <dbReference type="Proteomes" id="UP000290189"/>
    </source>
</evidence>
<dbReference type="Proteomes" id="UP000290189">
    <property type="component" value="Unassembled WGS sequence"/>
</dbReference>
<evidence type="ECO:0008006" key="7">
    <source>
        <dbReference type="Google" id="ProtNLM"/>
    </source>
</evidence>
<sequence>MATRRVAPWAAAAAVVRALRPCRDAGRRGVCRRATPLARARCRAAGVRPFCSGGGNGDAPCPDDDVADGDLGVPETQAGEIKDAQLIFGIVWNNLTAKYTQENLAFPKDIMWLAGAPGAGKSLICKYIGQLRGITAEPIVISDLLNGPEIDEIKSSGKLVSDRVVVQLLFERLLQPQYSSGCIVDGFPRTRIQGECMKLLFDKMRELRTTYETTPHAAKFPRPIFHIMVLFVEEDISVERQLKRGKYVEAHNRLFKQTGIGTPIEIRKTDMDPELARRRYQEFKEHVYDSLQSVKNKFHFHFVDAVGTVEQVQERIRQELEYQSKMELSNDAFDLVRRIPLPKELTQNARHLLVQRLETYVTAHNDLFSRVINVMEEEFVQILRRQALLGRAIIRTENEIFREPLALDICLDLFSERGYTTVVDVQKRLTPERIENDRIVHREDRVFEFDISFDRPVVRFAI</sequence>
<dbReference type="GO" id="GO:0019205">
    <property type="term" value="F:nucleobase-containing compound kinase activity"/>
    <property type="evidence" value="ECO:0007669"/>
    <property type="project" value="InterPro"/>
</dbReference>
<comment type="similarity">
    <text evidence="4">Belongs to the adenylate kinase family.</text>
</comment>
<protein>
    <recommendedName>
        <fullName evidence="7">Adenylate kinase</fullName>
    </recommendedName>
</protein>
<dbReference type="EMBL" id="OVEO01000014">
    <property type="protein sequence ID" value="SPR00296.1"/>
    <property type="molecule type" value="Genomic_DNA"/>
</dbReference>
<name>A0A3P3YJB0_PLABS</name>
<proteinExistence type="inferred from homology"/>
<geneLocation type="mitochondrion" evidence="5"/>
<dbReference type="InterPro" id="IPR027417">
    <property type="entry name" value="P-loop_NTPase"/>
</dbReference>
<dbReference type="Gene3D" id="3.40.50.300">
    <property type="entry name" value="P-loop containing nucleotide triphosphate hydrolases"/>
    <property type="match status" value="1"/>
</dbReference>
<keyword evidence="1 4" id="KW-0808">Transferase</keyword>
<dbReference type="Pfam" id="PF00406">
    <property type="entry name" value="ADK"/>
    <property type="match status" value="1"/>
</dbReference>
<dbReference type="PANTHER" id="PTHR23359">
    <property type="entry name" value="NUCLEOTIDE KINASE"/>
    <property type="match status" value="1"/>
</dbReference>
<evidence type="ECO:0000313" key="5">
    <source>
        <dbReference type="EMBL" id="SPR00296.1"/>
    </source>
</evidence>
<dbReference type="SUPFAM" id="SSF52540">
    <property type="entry name" value="P-loop containing nucleoside triphosphate hydrolases"/>
    <property type="match status" value="1"/>
</dbReference>
<evidence type="ECO:0000256" key="1">
    <source>
        <dbReference type="ARBA" id="ARBA00022679"/>
    </source>
</evidence>
<reference evidence="5 6" key="1">
    <citation type="submission" date="2018-03" db="EMBL/GenBank/DDBJ databases">
        <authorList>
            <person name="Fogelqvist J."/>
        </authorList>
    </citation>
    <scope>NUCLEOTIDE SEQUENCE [LARGE SCALE GENOMIC DNA]</scope>
</reference>
<dbReference type="CDD" id="cd01428">
    <property type="entry name" value="ADK"/>
    <property type="match status" value="1"/>
</dbReference>
<evidence type="ECO:0000256" key="4">
    <source>
        <dbReference type="RuleBase" id="RU003330"/>
    </source>
</evidence>
<dbReference type="PRINTS" id="PR00094">
    <property type="entry name" value="ADENYLTKNASE"/>
</dbReference>